<evidence type="ECO:0000256" key="1">
    <source>
        <dbReference type="SAM" id="Phobius"/>
    </source>
</evidence>
<dbReference type="AlphaFoldDB" id="A0A0E3JQN2"/>
<dbReference type="NCBIfam" id="NF042414">
    <property type="entry name" value="CLC_0170_fam"/>
    <property type="match status" value="1"/>
</dbReference>
<keyword evidence="1" id="KW-1133">Transmembrane helix</keyword>
<evidence type="ECO:0000313" key="2">
    <source>
        <dbReference type="EMBL" id="AKA71073.1"/>
    </source>
</evidence>
<reference evidence="2 3" key="1">
    <citation type="journal article" date="2015" name="J. Biotechnol.">
        <title>Complete genome sequence of a malodorant-producing acetogen, Clostridium scatologenes ATCC 25775(T).</title>
        <authorList>
            <person name="Zhu Z."/>
            <person name="Guo T."/>
            <person name="Zheng H."/>
            <person name="Song T."/>
            <person name="Ouyang P."/>
            <person name="Xie J."/>
        </authorList>
    </citation>
    <scope>NUCLEOTIDE SEQUENCE [LARGE SCALE GENOMIC DNA]</scope>
    <source>
        <strain evidence="2 3">ATCC 25775</strain>
    </source>
</reference>
<dbReference type="HOGENOM" id="CLU_205760_0_0_9"/>
<keyword evidence="1" id="KW-0812">Transmembrane</keyword>
<sequence>MRIIKIFNGYFLILMIIQGLVLAFFDSTSFSKRNLRDVSKKARFLGIGFIIISVCLYLVNVFTV</sequence>
<feature type="transmembrane region" description="Helical" evidence="1">
    <location>
        <begin position="45"/>
        <end position="63"/>
    </location>
</feature>
<dbReference type="Proteomes" id="UP000033115">
    <property type="component" value="Chromosome"/>
</dbReference>
<feature type="transmembrane region" description="Helical" evidence="1">
    <location>
        <begin position="6"/>
        <end position="25"/>
    </location>
</feature>
<evidence type="ECO:0000313" key="3">
    <source>
        <dbReference type="Proteomes" id="UP000033115"/>
    </source>
</evidence>
<protein>
    <submittedName>
        <fullName evidence="2">Uncharacterized protein</fullName>
    </submittedName>
</protein>
<dbReference type="KEGG" id="csq:CSCA_3948"/>
<accession>A0A0E3JQN2</accession>
<dbReference type="InterPro" id="IPR049971">
    <property type="entry name" value="CLC_0170-like"/>
</dbReference>
<keyword evidence="3" id="KW-1185">Reference proteome</keyword>
<dbReference type="RefSeq" id="WP_029159245.1">
    <property type="nucleotide sequence ID" value="NZ_CP009933.1"/>
</dbReference>
<dbReference type="EMBL" id="CP009933">
    <property type="protein sequence ID" value="AKA71073.1"/>
    <property type="molecule type" value="Genomic_DNA"/>
</dbReference>
<name>A0A0E3JQN2_CLOSL</name>
<gene>
    <name evidence="2" type="ORF">CSCA_3948</name>
</gene>
<organism evidence="2 3">
    <name type="scientific">Clostridium scatologenes</name>
    <dbReference type="NCBI Taxonomy" id="1548"/>
    <lineage>
        <taxon>Bacteria</taxon>
        <taxon>Bacillati</taxon>
        <taxon>Bacillota</taxon>
        <taxon>Clostridia</taxon>
        <taxon>Eubacteriales</taxon>
        <taxon>Clostridiaceae</taxon>
        <taxon>Clostridium</taxon>
    </lineage>
</organism>
<proteinExistence type="predicted"/>
<keyword evidence="1" id="KW-0472">Membrane</keyword>
<dbReference type="STRING" id="1548.CSCA_3948"/>